<gene>
    <name evidence="2" type="ORF">AArcSt11_12135</name>
</gene>
<evidence type="ECO:0000313" key="2">
    <source>
        <dbReference type="EMBL" id="MCL9814400.1"/>
    </source>
</evidence>
<organism evidence="2 3">
    <name type="scientific">Natranaeroarchaeum aerophilus</name>
    <dbReference type="NCBI Taxonomy" id="2917711"/>
    <lineage>
        <taxon>Archaea</taxon>
        <taxon>Methanobacteriati</taxon>
        <taxon>Methanobacteriota</taxon>
        <taxon>Stenosarchaea group</taxon>
        <taxon>Halobacteria</taxon>
        <taxon>Halobacteriales</taxon>
        <taxon>Natronoarchaeaceae</taxon>
        <taxon>Natranaeroarchaeum</taxon>
    </lineage>
</organism>
<keyword evidence="3" id="KW-1185">Reference proteome</keyword>
<dbReference type="RefSeq" id="WP_250597404.1">
    <property type="nucleotide sequence ID" value="NZ_JAKRVY010000007.1"/>
</dbReference>
<dbReference type="Gene3D" id="1.20.5.170">
    <property type="match status" value="1"/>
</dbReference>
<proteinExistence type="predicted"/>
<dbReference type="EMBL" id="JAKRVY010000007">
    <property type="protein sequence ID" value="MCL9814400.1"/>
    <property type="molecule type" value="Genomic_DNA"/>
</dbReference>
<dbReference type="AlphaFoldDB" id="A0AAE3FST8"/>
<sequence length="194" mass="22034">MKYSNVEIDWISQWILSHICDSDGFESTSSIVAALTVYDGVTENKVRRRLRQLRGEGLVVCETEHRENVADANLYQMNPNALDDLDGLSSPPDSSDGVGELESKVQELQVENNRLESDVRELQSQLQLLQDHFNSRGSERIGRIEENQDYLMEHAEVSELHLLAAVEIFNEHSIDFDAYLDEVREQSDVGPKEA</sequence>
<dbReference type="Proteomes" id="UP001202674">
    <property type="component" value="Unassembled WGS sequence"/>
</dbReference>
<accession>A0AAE3FST8</accession>
<name>A0AAE3FST8_9EURY</name>
<reference evidence="2 3" key="1">
    <citation type="journal article" date="2022" name="Syst. Appl. Microbiol.">
        <title>Natronocalculus amylovorans gen. nov., sp. nov., and Natranaeroarchaeum aerophilus sp. nov., dominant culturable amylolytic natronoarchaea from hypersaline soda lakes in southwestern Siberia.</title>
        <authorList>
            <person name="Sorokin D.Y."/>
            <person name="Elcheninov A.G."/>
            <person name="Khizhniak T.V."/>
            <person name="Koenen M."/>
            <person name="Bale N.J."/>
            <person name="Damste J.S.S."/>
            <person name="Kublanov I.V."/>
        </authorList>
    </citation>
    <scope>NUCLEOTIDE SEQUENCE [LARGE SCALE GENOMIC DNA]</scope>
    <source>
        <strain evidence="2 3">AArc-St1-1</strain>
    </source>
</reference>
<protein>
    <submittedName>
        <fullName evidence="2">Uncharacterized protein</fullName>
    </submittedName>
</protein>
<feature type="coiled-coil region" evidence="1">
    <location>
        <begin position="98"/>
        <end position="132"/>
    </location>
</feature>
<keyword evidence="1" id="KW-0175">Coiled coil</keyword>
<comment type="caution">
    <text evidence="2">The sequence shown here is derived from an EMBL/GenBank/DDBJ whole genome shotgun (WGS) entry which is preliminary data.</text>
</comment>
<evidence type="ECO:0000313" key="3">
    <source>
        <dbReference type="Proteomes" id="UP001202674"/>
    </source>
</evidence>
<evidence type="ECO:0000256" key="1">
    <source>
        <dbReference type="SAM" id="Coils"/>
    </source>
</evidence>